<dbReference type="Gene3D" id="3.10.20.90">
    <property type="entry name" value="Phosphatidylinositol 3-kinase Catalytic Subunit, Chain A, domain 1"/>
    <property type="match status" value="1"/>
</dbReference>
<dbReference type="SMART" id="SM00727">
    <property type="entry name" value="STI1"/>
    <property type="match status" value="1"/>
</dbReference>
<gene>
    <name evidence="3" type="ORF">WA026_011490</name>
</gene>
<dbReference type="PROSITE" id="PS50053">
    <property type="entry name" value="UBIQUITIN_2"/>
    <property type="match status" value="1"/>
</dbReference>
<dbReference type="Gene3D" id="1.10.8.10">
    <property type="entry name" value="DNA helicase RuvA subunit, C-terminal domain"/>
    <property type="match status" value="1"/>
</dbReference>
<dbReference type="SMART" id="SM00213">
    <property type="entry name" value="UBQ"/>
    <property type="match status" value="1"/>
</dbReference>
<dbReference type="Pfam" id="PF23195">
    <property type="entry name" value="UBQLN1"/>
    <property type="match status" value="1"/>
</dbReference>
<dbReference type="Proteomes" id="UP001431783">
    <property type="component" value="Unassembled WGS sequence"/>
</dbReference>
<dbReference type="EMBL" id="JARQZJ010000005">
    <property type="protein sequence ID" value="KAK9871213.1"/>
    <property type="molecule type" value="Genomic_DNA"/>
</dbReference>
<dbReference type="CDD" id="cd14399">
    <property type="entry name" value="UBA_PLICs"/>
    <property type="match status" value="1"/>
</dbReference>
<keyword evidence="4" id="KW-1185">Reference proteome</keyword>
<reference evidence="3 4" key="1">
    <citation type="submission" date="2023-03" db="EMBL/GenBank/DDBJ databases">
        <title>Genome insight into feeding habits of ladybird beetles.</title>
        <authorList>
            <person name="Li H.-S."/>
            <person name="Huang Y.-H."/>
            <person name="Pang H."/>
        </authorList>
    </citation>
    <scope>NUCLEOTIDE SEQUENCE [LARGE SCALE GENOMIC DNA]</scope>
    <source>
        <strain evidence="3">SYSU_2023b</strain>
        <tissue evidence="3">Whole body</tissue>
    </source>
</reference>
<organism evidence="3 4">
    <name type="scientific">Henosepilachna vigintioctopunctata</name>
    <dbReference type="NCBI Taxonomy" id="420089"/>
    <lineage>
        <taxon>Eukaryota</taxon>
        <taxon>Metazoa</taxon>
        <taxon>Ecdysozoa</taxon>
        <taxon>Arthropoda</taxon>
        <taxon>Hexapoda</taxon>
        <taxon>Insecta</taxon>
        <taxon>Pterygota</taxon>
        <taxon>Neoptera</taxon>
        <taxon>Endopterygota</taxon>
        <taxon>Coleoptera</taxon>
        <taxon>Polyphaga</taxon>
        <taxon>Cucujiformia</taxon>
        <taxon>Coccinelloidea</taxon>
        <taxon>Coccinellidae</taxon>
        <taxon>Epilachninae</taxon>
        <taxon>Epilachnini</taxon>
        <taxon>Henosepilachna</taxon>
    </lineage>
</organism>
<dbReference type="GO" id="GO:0006511">
    <property type="term" value="P:ubiquitin-dependent protein catabolic process"/>
    <property type="evidence" value="ECO:0007669"/>
    <property type="project" value="TreeGrafter"/>
</dbReference>
<dbReference type="InterPro" id="IPR009060">
    <property type="entry name" value="UBA-like_sf"/>
</dbReference>
<dbReference type="PANTHER" id="PTHR10677">
    <property type="entry name" value="UBIQUILIN"/>
    <property type="match status" value="1"/>
</dbReference>
<dbReference type="GO" id="GO:0005829">
    <property type="term" value="C:cytosol"/>
    <property type="evidence" value="ECO:0007669"/>
    <property type="project" value="TreeGrafter"/>
</dbReference>
<dbReference type="Gene3D" id="1.10.260.100">
    <property type="match status" value="1"/>
</dbReference>
<dbReference type="PROSITE" id="PS50030">
    <property type="entry name" value="UBA"/>
    <property type="match status" value="1"/>
</dbReference>
<dbReference type="InterPro" id="IPR029071">
    <property type="entry name" value="Ubiquitin-like_domsf"/>
</dbReference>
<dbReference type="InterPro" id="IPR015496">
    <property type="entry name" value="Ubiquilin"/>
</dbReference>
<dbReference type="SUPFAM" id="SSF54236">
    <property type="entry name" value="Ubiquitin-like"/>
    <property type="match status" value="1"/>
</dbReference>
<feature type="domain" description="UBA" evidence="1">
    <location>
        <begin position="342"/>
        <end position="386"/>
    </location>
</feature>
<sequence length="392" mass="43608">MGDDDTTDKDETETESKRLTVTVKTQKETQTVETTEDCLISKFKELIAPKFNTTPETLLLIFAGKVMKDQMSLKQQNVKDGFTIHLVIKTTPPPQTAAPQAQPRAQSNFSNLDQSPFFGMTGLGGASTPILGSFLLDENTVRSILTQIPQIQSLVETNPEFSQIINNPELFRQTLNMASNPSVMQEVLRQQDRALSNIESMPGGSQALEQMFRNIQEPMMNAVDETLRPNQFASAENPTGVQQQGVENRDALPNPWNTELSFEIDGSNVAPAPTPTTREATDGPPFLTNLIQQILHNNDFDQNTLSGLNNNANPDPNYAGQTDRLVSLLSRMRETSQQNDRLLEERYRNELDQLTSMGFENREANLRALILTFGDVTAAVDRLLNHNLGNSL</sequence>
<dbReference type="FunFam" id="3.10.20.90:FF:000095">
    <property type="entry name" value="Ubiquilin 4"/>
    <property type="match status" value="1"/>
</dbReference>
<proteinExistence type="predicted"/>
<protein>
    <recommendedName>
        <fullName evidence="5">Ubiquilin</fullName>
    </recommendedName>
</protein>
<dbReference type="FunFam" id="1.10.260.100:FF:000001">
    <property type="entry name" value="Ubiquilin 1"/>
    <property type="match status" value="1"/>
</dbReference>
<dbReference type="AlphaFoldDB" id="A0AAW1TRB3"/>
<dbReference type="Pfam" id="PF00240">
    <property type="entry name" value="ubiquitin"/>
    <property type="match status" value="1"/>
</dbReference>
<evidence type="ECO:0000313" key="4">
    <source>
        <dbReference type="Proteomes" id="UP001431783"/>
    </source>
</evidence>
<dbReference type="InterPro" id="IPR015940">
    <property type="entry name" value="UBA"/>
</dbReference>
<dbReference type="SMART" id="SM00165">
    <property type="entry name" value="UBA"/>
    <property type="match status" value="1"/>
</dbReference>
<dbReference type="InterPro" id="IPR000626">
    <property type="entry name" value="Ubiquitin-like_dom"/>
</dbReference>
<comment type="caution">
    <text evidence="3">The sequence shown here is derived from an EMBL/GenBank/DDBJ whole genome shotgun (WGS) entry which is preliminary data.</text>
</comment>
<dbReference type="GO" id="GO:0031593">
    <property type="term" value="F:polyubiquitin modification-dependent protein binding"/>
    <property type="evidence" value="ECO:0007669"/>
    <property type="project" value="TreeGrafter"/>
</dbReference>
<evidence type="ECO:0008006" key="5">
    <source>
        <dbReference type="Google" id="ProtNLM"/>
    </source>
</evidence>
<evidence type="ECO:0000313" key="3">
    <source>
        <dbReference type="EMBL" id="KAK9871213.1"/>
    </source>
</evidence>
<accession>A0AAW1TRB3</accession>
<evidence type="ECO:0000259" key="2">
    <source>
        <dbReference type="PROSITE" id="PS50053"/>
    </source>
</evidence>
<name>A0AAW1TRB3_9CUCU</name>
<feature type="domain" description="Ubiquitin-like" evidence="2">
    <location>
        <begin position="19"/>
        <end position="93"/>
    </location>
</feature>
<dbReference type="InterPro" id="IPR006636">
    <property type="entry name" value="STI1_HS-bd"/>
</dbReference>
<dbReference type="PANTHER" id="PTHR10677:SF3">
    <property type="entry name" value="FI07626P-RELATED"/>
    <property type="match status" value="1"/>
</dbReference>
<evidence type="ECO:0000259" key="1">
    <source>
        <dbReference type="PROSITE" id="PS50030"/>
    </source>
</evidence>
<dbReference type="SUPFAM" id="SSF46934">
    <property type="entry name" value="UBA-like"/>
    <property type="match status" value="1"/>
</dbReference>